<accession>A0ACB9XTX2</accession>
<dbReference type="Proteomes" id="UP001057452">
    <property type="component" value="Chromosome 3"/>
</dbReference>
<comment type="caution">
    <text evidence="1">The sequence shown here is derived from an EMBL/GenBank/DDBJ whole genome shotgun (WGS) entry which is preliminary data.</text>
</comment>
<dbReference type="EMBL" id="CM043787">
    <property type="protein sequence ID" value="KAI4830190.1"/>
    <property type="molecule type" value="Genomic_DNA"/>
</dbReference>
<gene>
    <name evidence="1" type="ORF">KUCAC02_001840</name>
</gene>
<evidence type="ECO:0000313" key="1">
    <source>
        <dbReference type="EMBL" id="KAI4830190.1"/>
    </source>
</evidence>
<evidence type="ECO:0000313" key="2">
    <source>
        <dbReference type="Proteomes" id="UP001057452"/>
    </source>
</evidence>
<organism evidence="1 2">
    <name type="scientific">Chaenocephalus aceratus</name>
    <name type="common">Blackfin icefish</name>
    <name type="synonym">Chaenichthys aceratus</name>
    <dbReference type="NCBI Taxonomy" id="36190"/>
    <lineage>
        <taxon>Eukaryota</taxon>
        <taxon>Metazoa</taxon>
        <taxon>Chordata</taxon>
        <taxon>Craniata</taxon>
        <taxon>Vertebrata</taxon>
        <taxon>Euteleostomi</taxon>
        <taxon>Actinopterygii</taxon>
        <taxon>Neopterygii</taxon>
        <taxon>Teleostei</taxon>
        <taxon>Neoteleostei</taxon>
        <taxon>Acanthomorphata</taxon>
        <taxon>Eupercaria</taxon>
        <taxon>Perciformes</taxon>
        <taxon>Notothenioidei</taxon>
        <taxon>Channichthyidae</taxon>
        <taxon>Chaenocephalus</taxon>
    </lineage>
</organism>
<proteinExistence type="predicted"/>
<name>A0ACB9XTX2_CHAAC</name>
<keyword evidence="2" id="KW-1185">Reference proteome</keyword>
<reference evidence="1" key="1">
    <citation type="submission" date="2022-05" db="EMBL/GenBank/DDBJ databases">
        <title>Chromosome-level genome of Chaenocephalus aceratus.</title>
        <authorList>
            <person name="Park H."/>
        </authorList>
    </citation>
    <scope>NUCLEOTIDE SEQUENCE</scope>
    <source>
        <strain evidence="1">KU_202001</strain>
    </source>
</reference>
<protein>
    <submittedName>
        <fullName evidence="1">Uncharacterized protein</fullName>
    </submittedName>
</protein>
<sequence length="131" mass="14992">MVKACNPVVFSFYYNYLRTHPLIIRRHLAIPDGTAVTVGLSAEKSSAIEINLIERKLFLHYCQPHTSRLAVQFWLWKCFPRFPKLLRNLALRLKASFIQSQRKLHPTSGEWDPGRRGLGLPCTTGRCLGGK</sequence>